<dbReference type="InterPro" id="IPR013783">
    <property type="entry name" value="Ig-like_fold"/>
</dbReference>
<dbReference type="OrthoDB" id="6039157at2759"/>
<dbReference type="InterPro" id="IPR003598">
    <property type="entry name" value="Ig_sub2"/>
</dbReference>
<dbReference type="SUPFAM" id="SSF48726">
    <property type="entry name" value="Immunoglobulin"/>
    <property type="match status" value="1"/>
</dbReference>
<feature type="non-terminal residue" evidence="2">
    <location>
        <position position="1"/>
    </location>
</feature>
<comment type="caution">
    <text evidence="2">The sequence shown here is derived from an EMBL/GenBank/DDBJ whole genome shotgun (WGS) entry which is preliminary data.</text>
</comment>
<dbReference type="InterPro" id="IPR045860">
    <property type="entry name" value="Snake_toxin-like_sf"/>
</dbReference>
<dbReference type="SMART" id="SM00408">
    <property type="entry name" value="IGc2"/>
    <property type="match status" value="1"/>
</dbReference>
<name>A0A8B6E4H4_MYTGA</name>
<gene>
    <name evidence="2" type="ORF">MGAL_10B026376</name>
</gene>
<evidence type="ECO:0000259" key="1">
    <source>
        <dbReference type="PROSITE" id="PS50835"/>
    </source>
</evidence>
<protein>
    <recommendedName>
        <fullName evidence="1">Ig-like domain-containing protein</fullName>
    </recommendedName>
</protein>
<organism evidence="2 3">
    <name type="scientific">Mytilus galloprovincialis</name>
    <name type="common">Mediterranean mussel</name>
    <dbReference type="NCBI Taxonomy" id="29158"/>
    <lineage>
        <taxon>Eukaryota</taxon>
        <taxon>Metazoa</taxon>
        <taxon>Spiralia</taxon>
        <taxon>Lophotrochozoa</taxon>
        <taxon>Mollusca</taxon>
        <taxon>Bivalvia</taxon>
        <taxon>Autobranchia</taxon>
        <taxon>Pteriomorphia</taxon>
        <taxon>Mytilida</taxon>
        <taxon>Mytiloidea</taxon>
        <taxon>Mytilidae</taxon>
        <taxon>Mytilinae</taxon>
        <taxon>Mytilus</taxon>
    </lineage>
</organism>
<dbReference type="Pfam" id="PF13927">
    <property type="entry name" value="Ig_3"/>
    <property type="match status" value="1"/>
</dbReference>
<evidence type="ECO:0000313" key="3">
    <source>
        <dbReference type="Proteomes" id="UP000596742"/>
    </source>
</evidence>
<dbReference type="InterPro" id="IPR007110">
    <property type="entry name" value="Ig-like_dom"/>
</dbReference>
<dbReference type="Proteomes" id="UP000596742">
    <property type="component" value="Unassembled WGS sequence"/>
</dbReference>
<dbReference type="Gene3D" id="2.60.40.10">
    <property type="entry name" value="Immunoglobulins"/>
    <property type="match status" value="1"/>
</dbReference>
<proteinExistence type="predicted"/>
<evidence type="ECO:0000313" key="2">
    <source>
        <dbReference type="EMBL" id="VDI28117.1"/>
    </source>
</evidence>
<dbReference type="AlphaFoldDB" id="A0A8B6E4H4"/>
<sequence>NTRCLNCNGVPGPFDCQTVTECGPHEVCYAKKYVEPGGIELFDLGCGVQSICSTSDPFGKRDIVETDIEDDKGTSTICLACCNTTDLCNINGLCGAPPFIALPGTSLCYDCEVSRQPDDCTKITLCNTRQSCHLESTRNLVGDIRWRHGCVDKKQCQTSNSSQCSYCCNTDLCNTNTTFTQSPTSDNLFAVSKPHISGIDVQPRYIRYGSTVTIKCNVSGNPTPSVSFLVQGKSLASNVHINGNTATISNYLPRNDDVYRCQATNCLDNSYYQFQLQGHL</sequence>
<dbReference type="InterPro" id="IPR036179">
    <property type="entry name" value="Ig-like_dom_sf"/>
</dbReference>
<feature type="domain" description="Ig-like" evidence="1">
    <location>
        <begin position="194"/>
        <end position="277"/>
    </location>
</feature>
<dbReference type="SUPFAM" id="SSF57302">
    <property type="entry name" value="Snake toxin-like"/>
    <property type="match status" value="2"/>
</dbReference>
<accession>A0A8B6E4H4</accession>
<keyword evidence="3" id="KW-1185">Reference proteome</keyword>
<dbReference type="EMBL" id="UYJE01004454">
    <property type="protein sequence ID" value="VDI28117.1"/>
    <property type="molecule type" value="Genomic_DNA"/>
</dbReference>
<dbReference type="PROSITE" id="PS50835">
    <property type="entry name" value="IG_LIKE"/>
    <property type="match status" value="1"/>
</dbReference>
<reference evidence="2" key="1">
    <citation type="submission" date="2018-11" db="EMBL/GenBank/DDBJ databases">
        <authorList>
            <person name="Alioto T."/>
            <person name="Alioto T."/>
        </authorList>
    </citation>
    <scope>NUCLEOTIDE SEQUENCE</scope>
</reference>